<reference evidence="3 4" key="1">
    <citation type="submission" date="2019-07" db="EMBL/GenBank/DDBJ databases">
        <authorList>
            <person name="Park Y.J."/>
            <person name="Jeong S.E."/>
            <person name="Jung H.S."/>
        </authorList>
    </citation>
    <scope>NUCLEOTIDE SEQUENCE [LARGE SCALE GENOMIC DNA]</scope>
    <source>
        <strain evidence="4">P16(2019)</strain>
    </source>
</reference>
<keyword evidence="2" id="KW-0732">Signal</keyword>
<feature type="compositionally biased region" description="Acidic residues" evidence="1">
    <location>
        <begin position="29"/>
        <end position="70"/>
    </location>
</feature>
<dbReference type="PROSITE" id="PS51257">
    <property type="entry name" value="PROKAR_LIPOPROTEIN"/>
    <property type="match status" value="1"/>
</dbReference>
<organism evidence="3 4">
    <name type="scientific">Alkalicoccobacillus porphyridii</name>
    <dbReference type="NCBI Taxonomy" id="2597270"/>
    <lineage>
        <taxon>Bacteria</taxon>
        <taxon>Bacillati</taxon>
        <taxon>Bacillota</taxon>
        <taxon>Bacilli</taxon>
        <taxon>Bacillales</taxon>
        <taxon>Bacillaceae</taxon>
        <taxon>Alkalicoccobacillus</taxon>
    </lineage>
</organism>
<dbReference type="OrthoDB" id="10005060at2"/>
<proteinExistence type="predicted"/>
<evidence type="ECO:0000313" key="3">
    <source>
        <dbReference type="EMBL" id="TSB44914.1"/>
    </source>
</evidence>
<evidence type="ECO:0000256" key="2">
    <source>
        <dbReference type="SAM" id="SignalP"/>
    </source>
</evidence>
<dbReference type="RefSeq" id="WP_143850433.1">
    <property type="nucleotide sequence ID" value="NZ_VLXZ01000017.1"/>
</dbReference>
<accession>A0A553ZTY3</accession>
<feature type="compositionally biased region" description="Acidic residues" evidence="1">
    <location>
        <begin position="80"/>
        <end position="90"/>
    </location>
</feature>
<name>A0A553ZTY3_9BACI</name>
<dbReference type="EMBL" id="VLXZ01000017">
    <property type="protein sequence ID" value="TSB44914.1"/>
    <property type="molecule type" value="Genomic_DNA"/>
</dbReference>
<comment type="caution">
    <text evidence="3">The sequence shown here is derived from an EMBL/GenBank/DDBJ whole genome shotgun (WGS) entry which is preliminary data.</text>
</comment>
<dbReference type="AlphaFoldDB" id="A0A553ZTY3"/>
<feature type="signal peptide" evidence="2">
    <location>
        <begin position="1"/>
        <end position="20"/>
    </location>
</feature>
<feature type="region of interest" description="Disordered" evidence="1">
    <location>
        <begin position="19"/>
        <end position="96"/>
    </location>
</feature>
<gene>
    <name evidence="3" type="ORF">FN960_18880</name>
</gene>
<sequence length="170" mass="18888">MKKYLLSTGFAALIVLSACGTNGDNNDTAGDDPTDAQEEIDEDNQEEQASDTETNDEDQADDGTEEDTTDSTESPTSDDGTVEDPEETDETFYSLDELEPVFYVGMDYGTYYEELQAFPIDKTIQNEEEGQYLDLFPANDGYLGVLSSEEEGIINIHRFQSLDEADGYFD</sequence>
<keyword evidence="4" id="KW-1185">Reference proteome</keyword>
<dbReference type="Proteomes" id="UP000318521">
    <property type="component" value="Unassembled WGS sequence"/>
</dbReference>
<evidence type="ECO:0000313" key="4">
    <source>
        <dbReference type="Proteomes" id="UP000318521"/>
    </source>
</evidence>
<feature type="chain" id="PRO_5038968203" evidence="2">
    <location>
        <begin position="21"/>
        <end position="170"/>
    </location>
</feature>
<evidence type="ECO:0000256" key="1">
    <source>
        <dbReference type="SAM" id="MobiDB-lite"/>
    </source>
</evidence>
<protein>
    <submittedName>
        <fullName evidence="3">Uncharacterized protein</fullName>
    </submittedName>
</protein>